<dbReference type="PROSITE" id="PS50082">
    <property type="entry name" value="WD_REPEATS_2"/>
    <property type="match status" value="3"/>
</dbReference>
<feature type="compositionally biased region" description="Gly residues" evidence="4">
    <location>
        <begin position="627"/>
        <end position="636"/>
    </location>
</feature>
<dbReference type="Gene3D" id="1.25.40.10">
    <property type="entry name" value="Tetratricopeptide repeat domain"/>
    <property type="match status" value="1"/>
</dbReference>
<feature type="repeat" description="WD" evidence="3">
    <location>
        <begin position="64"/>
        <end position="107"/>
    </location>
</feature>
<dbReference type="eggNOG" id="KOG1334">
    <property type="taxonomic scope" value="Eukaryota"/>
</dbReference>
<dbReference type="Proteomes" id="UP000015101">
    <property type="component" value="Unassembled WGS sequence"/>
</dbReference>
<dbReference type="AlphaFoldDB" id="T1FYF0"/>
<dbReference type="eggNOG" id="KOG1310">
    <property type="taxonomic scope" value="Eukaryota"/>
</dbReference>
<evidence type="ECO:0000256" key="1">
    <source>
        <dbReference type="ARBA" id="ARBA00022574"/>
    </source>
</evidence>
<evidence type="ECO:0000313" key="7">
    <source>
        <dbReference type="Proteomes" id="UP000015101"/>
    </source>
</evidence>
<dbReference type="InterPro" id="IPR036322">
    <property type="entry name" value="WD40_repeat_dom_sf"/>
</dbReference>
<name>T1FYF0_HELRO</name>
<dbReference type="EMBL" id="KB096742">
    <property type="protein sequence ID" value="ESO02556.1"/>
    <property type="molecule type" value="Genomic_DNA"/>
</dbReference>
<dbReference type="InterPro" id="IPR015943">
    <property type="entry name" value="WD40/YVTN_repeat-like_dom_sf"/>
</dbReference>
<gene>
    <name evidence="6" type="primary">20213848</name>
    <name evidence="5" type="ORF">HELRODRAFT_65956</name>
</gene>
<dbReference type="PROSITE" id="PS50294">
    <property type="entry name" value="WD_REPEATS_REGION"/>
    <property type="match status" value="1"/>
</dbReference>
<evidence type="ECO:0000313" key="6">
    <source>
        <dbReference type="EnsemblMetazoa" id="HelroP65956"/>
    </source>
</evidence>
<organism evidence="6 7">
    <name type="scientific">Helobdella robusta</name>
    <name type="common">Californian leech</name>
    <dbReference type="NCBI Taxonomy" id="6412"/>
    <lineage>
        <taxon>Eukaryota</taxon>
        <taxon>Metazoa</taxon>
        <taxon>Spiralia</taxon>
        <taxon>Lophotrochozoa</taxon>
        <taxon>Annelida</taxon>
        <taxon>Clitellata</taxon>
        <taxon>Hirudinea</taxon>
        <taxon>Rhynchobdellida</taxon>
        <taxon>Glossiphoniidae</taxon>
        <taxon>Helobdella</taxon>
    </lineage>
</organism>
<dbReference type="OMA" id="YKQRYVG"/>
<accession>T1FYF0</accession>
<dbReference type="InParanoid" id="T1FYF0"/>
<dbReference type="OrthoDB" id="4869960at2759"/>
<reference evidence="6" key="3">
    <citation type="submission" date="2015-06" db="UniProtKB">
        <authorList>
            <consortium name="EnsemblMetazoa"/>
        </authorList>
    </citation>
    <scope>IDENTIFICATION</scope>
</reference>
<proteinExistence type="predicted"/>
<keyword evidence="2" id="KW-0677">Repeat</keyword>
<feature type="region of interest" description="Disordered" evidence="4">
    <location>
        <begin position="625"/>
        <end position="648"/>
    </location>
</feature>
<dbReference type="GO" id="GO:0045717">
    <property type="term" value="P:negative regulation of fatty acid biosynthetic process"/>
    <property type="evidence" value="ECO:0000318"/>
    <property type="project" value="GO_Central"/>
</dbReference>
<feature type="repeat" description="WD" evidence="3">
    <location>
        <begin position="21"/>
        <end position="62"/>
    </location>
</feature>
<dbReference type="SUPFAM" id="SSF50978">
    <property type="entry name" value="WD40 repeat-like"/>
    <property type="match status" value="1"/>
</dbReference>
<keyword evidence="7" id="KW-1185">Reference proteome</keyword>
<dbReference type="GO" id="GO:0080008">
    <property type="term" value="C:Cul4-RING E3 ubiquitin ligase complex"/>
    <property type="evidence" value="ECO:0000318"/>
    <property type="project" value="GO_Central"/>
</dbReference>
<evidence type="ECO:0000256" key="4">
    <source>
        <dbReference type="SAM" id="MobiDB-lite"/>
    </source>
</evidence>
<dbReference type="KEGG" id="hro:HELRODRAFT_65956"/>
<dbReference type="FunCoup" id="T1FYF0">
    <property type="interactions" value="1263"/>
</dbReference>
<evidence type="ECO:0000313" key="5">
    <source>
        <dbReference type="EMBL" id="ESO02556.1"/>
    </source>
</evidence>
<dbReference type="PANTHER" id="PTHR15574">
    <property type="entry name" value="WD REPEAT DOMAIN-CONTAINING FAMILY"/>
    <property type="match status" value="1"/>
</dbReference>
<evidence type="ECO:0008006" key="8">
    <source>
        <dbReference type="Google" id="ProtNLM"/>
    </source>
</evidence>
<dbReference type="InterPro" id="IPR001680">
    <property type="entry name" value="WD40_rpt"/>
</dbReference>
<dbReference type="Gene3D" id="2.130.10.10">
    <property type="entry name" value="YVTN repeat-like/Quinoprotein amine dehydrogenase"/>
    <property type="match status" value="2"/>
</dbReference>
<dbReference type="Pfam" id="PF00400">
    <property type="entry name" value="WD40"/>
    <property type="match status" value="5"/>
</dbReference>
<evidence type="ECO:0000256" key="2">
    <source>
        <dbReference type="ARBA" id="ARBA00022737"/>
    </source>
</evidence>
<feature type="repeat" description="WD" evidence="3">
    <location>
        <begin position="512"/>
        <end position="541"/>
    </location>
</feature>
<dbReference type="InterPro" id="IPR045151">
    <property type="entry name" value="DCAF8"/>
</dbReference>
<dbReference type="InterPro" id="IPR011990">
    <property type="entry name" value="TPR-like_helical_dom_sf"/>
</dbReference>
<dbReference type="HOGENOM" id="CLU_012381_3_1_1"/>
<dbReference type="GeneID" id="20213848"/>
<dbReference type="EMBL" id="AMQM01000926">
    <property type="status" value="NOT_ANNOTATED_CDS"/>
    <property type="molecule type" value="Genomic_DNA"/>
</dbReference>
<evidence type="ECO:0000256" key="3">
    <source>
        <dbReference type="PROSITE-ProRule" id="PRU00221"/>
    </source>
</evidence>
<protein>
    <recommendedName>
        <fullName evidence="8">Anaphase-promoting complex subunit 4 WD40 domain-containing protein</fullName>
    </recommendedName>
</protein>
<dbReference type="SUPFAM" id="SSF48452">
    <property type="entry name" value="TPR-like"/>
    <property type="match status" value="1"/>
</dbReference>
<dbReference type="GO" id="GO:0005737">
    <property type="term" value="C:cytoplasm"/>
    <property type="evidence" value="ECO:0000318"/>
    <property type="project" value="GO_Central"/>
</dbReference>
<dbReference type="SMART" id="SM00320">
    <property type="entry name" value="WD40"/>
    <property type="match status" value="7"/>
</dbReference>
<reference evidence="5 7" key="2">
    <citation type="journal article" date="2013" name="Nature">
        <title>Insights into bilaterian evolution from three spiralian genomes.</title>
        <authorList>
            <person name="Simakov O."/>
            <person name="Marletaz F."/>
            <person name="Cho S.J."/>
            <person name="Edsinger-Gonzales E."/>
            <person name="Havlak P."/>
            <person name="Hellsten U."/>
            <person name="Kuo D.H."/>
            <person name="Larsson T."/>
            <person name="Lv J."/>
            <person name="Arendt D."/>
            <person name="Savage R."/>
            <person name="Osoegawa K."/>
            <person name="de Jong P."/>
            <person name="Grimwood J."/>
            <person name="Chapman J.A."/>
            <person name="Shapiro H."/>
            <person name="Aerts A."/>
            <person name="Otillar R.P."/>
            <person name="Terry A.Y."/>
            <person name="Boore J.L."/>
            <person name="Grigoriev I.V."/>
            <person name="Lindberg D.R."/>
            <person name="Seaver E.C."/>
            <person name="Weisblat D.A."/>
            <person name="Putnam N.H."/>
            <person name="Rokhsar D.S."/>
        </authorList>
    </citation>
    <scope>NUCLEOTIDE SEQUENCE</scope>
</reference>
<dbReference type="RefSeq" id="XP_009019964.1">
    <property type="nucleotide sequence ID" value="XM_009021716.1"/>
</dbReference>
<dbReference type="CTD" id="20213848"/>
<sequence>FQRSQHVTSELIKRLGLEYELEGHQGCVNCLSWNENGRLLASGSDDVQVIIWDALRHKRLTSLRSGHRGNIFSVKFLPHTNDNVVISGAADCEIRVHDVTTKDPIHVISCHQNRVKRLVVTPDQSNVFWSAAEDGTVMQFDIRDPSSLKSEHPQCLLIDLKAQIGYYTEVKCLAINPAFSELLAVGANDPYVRMFDRRMLRCRSVTRDRSSSKNGDDDDEIPLGCVSYYVAGHLPEKEVEFRKRHRTLASTYVAFSPNGQELLVNLGGEQIYLFNIFEKRWKQKIDCLFKRNDKYSSEFQNDENGYLKGGWVFFNNMNNNNNLYSAICDRAFCSLQNKLLEDMKEMAKNSFNLKNYNKAVHIYNNAISQYPNISTLYCNRAMALSKRNWNGDSYAAMRDSCTAIRLDDQNLKAHFRLVKCLINLKWLDEASRCLLMTKMKFPNSQALLTLEKEIESAINNKKILDNTMYSRSSNLEKLSENEKICRSKAYDYEQRFCGHCNTTTDIKEANYFGSDGQYIVAGSDDGSFFIWDRKTTNIVRILRGDDSIVNCLEPHPTTCLLATSGIEPVVRLWSPMPADGYENKREIDDSDDAAQANQQRMNKDPIELMLLNMGYTLNAADLEGRGEAGGASGGSGSDSDAAMMCRTS</sequence>
<reference evidence="7" key="1">
    <citation type="submission" date="2012-12" db="EMBL/GenBank/DDBJ databases">
        <authorList>
            <person name="Hellsten U."/>
            <person name="Grimwood J."/>
            <person name="Chapman J.A."/>
            <person name="Shapiro H."/>
            <person name="Aerts A."/>
            <person name="Otillar R.P."/>
            <person name="Terry A.Y."/>
            <person name="Boore J.L."/>
            <person name="Simakov O."/>
            <person name="Marletaz F."/>
            <person name="Cho S.-J."/>
            <person name="Edsinger-Gonzales E."/>
            <person name="Havlak P."/>
            <person name="Kuo D.-H."/>
            <person name="Larsson T."/>
            <person name="Lv J."/>
            <person name="Arendt D."/>
            <person name="Savage R."/>
            <person name="Osoegawa K."/>
            <person name="de Jong P."/>
            <person name="Lindberg D.R."/>
            <person name="Seaver E.C."/>
            <person name="Weisblat D.A."/>
            <person name="Putnam N.H."/>
            <person name="Grigoriev I.V."/>
            <person name="Rokhsar D.S."/>
        </authorList>
    </citation>
    <scope>NUCLEOTIDE SEQUENCE</scope>
</reference>
<dbReference type="PANTHER" id="PTHR15574:SF40">
    <property type="entry name" value="WD AND TETRATRICOPEPTIDE REPEATS PROTEIN 1"/>
    <property type="match status" value="1"/>
</dbReference>
<dbReference type="STRING" id="6412.T1FYF0"/>
<keyword evidence="1 3" id="KW-0853">WD repeat</keyword>
<dbReference type="EnsemblMetazoa" id="HelroT65956">
    <property type="protein sequence ID" value="HelroP65956"/>
    <property type="gene ID" value="HelroG65956"/>
</dbReference>